<dbReference type="InterPro" id="IPR029063">
    <property type="entry name" value="SAM-dependent_MTases_sf"/>
</dbReference>
<dbReference type="PROSITE" id="PS00092">
    <property type="entry name" value="N6_MTASE"/>
    <property type="match status" value="1"/>
</dbReference>
<proteinExistence type="predicted"/>
<reference evidence="5 6" key="1">
    <citation type="submission" date="2018-10" db="EMBL/GenBank/DDBJ databases">
        <title>Genome Sequencing of Pantoea dispersa DSM 32899.</title>
        <authorList>
            <person name="Nawrath M."/>
            <person name="Ottenheim C."/>
            <person name="Wilm A."/>
            <person name="Zimmermann W."/>
            <person name="Wu J.C."/>
        </authorList>
    </citation>
    <scope>NUCLEOTIDE SEQUENCE [LARGE SCALE GENOMIC DNA]</scope>
    <source>
        <strain evidence="5 6">DSM 32899</strain>
        <plasmid evidence="5 6">unnamed2</plasmid>
    </source>
</reference>
<feature type="compositionally biased region" description="Polar residues" evidence="3">
    <location>
        <begin position="1"/>
        <end position="20"/>
    </location>
</feature>
<accession>A0A518XJ79</accession>
<dbReference type="RefSeq" id="WP_145891675.1">
    <property type="nucleotide sequence ID" value="NZ_CP032704.1"/>
</dbReference>
<dbReference type="PRINTS" id="PR00507">
    <property type="entry name" value="N12N6MTFRASE"/>
</dbReference>
<dbReference type="InterPro" id="IPR031339">
    <property type="entry name" value="DUF4942"/>
</dbReference>
<dbReference type="KEGG" id="pdis:D8B20_20115"/>
<dbReference type="Gene3D" id="3.40.50.150">
    <property type="entry name" value="Vaccinia Virus protein VP39"/>
    <property type="match status" value="1"/>
</dbReference>
<name>A0A518XJ79_9GAMM</name>
<gene>
    <name evidence="5" type="ORF">D8B20_20115</name>
</gene>
<evidence type="ECO:0000256" key="3">
    <source>
        <dbReference type="SAM" id="MobiDB-lite"/>
    </source>
</evidence>
<dbReference type="SUPFAM" id="SSF53335">
    <property type="entry name" value="S-adenosyl-L-methionine-dependent methyltransferases"/>
    <property type="match status" value="1"/>
</dbReference>
<feature type="region of interest" description="Disordered" evidence="3">
    <location>
        <begin position="1"/>
        <end position="21"/>
    </location>
</feature>
<evidence type="ECO:0000256" key="1">
    <source>
        <dbReference type="ARBA" id="ARBA00022603"/>
    </source>
</evidence>
<dbReference type="Pfam" id="PF13708">
    <property type="entry name" value="DUF4942"/>
    <property type="match status" value="1"/>
</dbReference>
<keyword evidence="6" id="KW-1185">Reference proteome</keyword>
<dbReference type="Proteomes" id="UP000319411">
    <property type="component" value="Plasmid unnamed2"/>
</dbReference>
<sequence length="566" mass="63484">MSQQNVNTTAPESKESSLFNDQGDHCEAGELLGDSFFAPVESDLIDSLLGRYQHTRAKIEAIASMVTSGENAPAVAHFISGNLSSRRGYYGRTVGEMFSVPGAVASLNSAFWQEALDLTDVYQYMPNDRRNEWNEQIREMAAPDFEEKTVRATLSELLFSREKFFAERIDGIFRNLSGEHVTNRPEGFGKRMIMARVYDEWGGNNYDRTGYIDDLRQVIAKFMGRDATSYRTTDKILQIARKRAGEWLTLDGGALRVKAFLKGTAHLEIHPDMAWRLNDILAFLYPAAIPAEHRQKPRTKSKTFNLASNLLPFSVLSELSELEIERTEPQQRNRWEEPRQPVTTNPNNRRFKNLMDFDKGVRAEAEKVLMSIGGVKMARNAFTWFEFDYDPTTAIQDIQLSGALPDQKTHQFYPTTQALATQLLDEVNIQEGETCLEPSAGMGGLADQMPKTSTTCVEISPLHCRVLEAKGHTVIEGDFLQWAQETRQRFDVVVMNPPYSEGRAVAHLNTAAALVKEGGRLGAILPAGMDTKGVLPGWDCSWSEPMEGMFAGTGVRVVRLMAYKPE</sequence>
<evidence type="ECO:0000313" key="5">
    <source>
        <dbReference type="EMBL" id="QDY44242.1"/>
    </source>
</evidence>
<evidence type="ECO:0000259" key="4">
    <source>
        <dbReference type="Pfam" id="PF13708"/>
    </source>
</evidence>
<keyword evidence="1" id="KW-0489">Methyltransferase</keyword>
<dbReference type="GO" id="GO:0003676">
    <property type="term" value="F:nucleic acid binding"/>
    <property type="evidence" value="ECO:0007669"/>
    <property type="project" value="InterPro"/>
</dbReference>
<dbReference type="AlphaFoldDB" id="A0A518XJ79"/>
<protein>
    <submittedName>
        <fullName evidence="5">DUF4942 domain-containing protein</fullName>
    </submittedName>
</protein>
<organism evidence="5 6">
    <name type="scientific">Candidatus Pantoea soli</name>
    <dbReference type="NCBI Taxonomy" id="3098669"/>
    <lineage>
        <taxon>Bacteria</taxon>
        <taxon>Pseudomonadati</taxon>
        <taxon>Pseudomonadota</taxon>
        <taxon>Gammaproteobacteria</taxon>
        <taxon>Enterobacterales</taxon>
        <taxon>Erwiniaceae</taxon>
        <taxon>Pantoea</taxon>
    </lineage>
</organism>
<feature type="region of interest" description="Disordered" evidence="3">
    <location>
        <begin position="327"/>
        <end position="347"/>
    </location>
</feature>
<evidence type="ECO:0000256" key="2">
    <source>
        <dbReference type="ARBA" id="ARBA00022679"/>
    </source>
</evidence>
<feature type="domain" description="DUF4942" evidence="4">
    <location>
        <begin position="105"/>
        <end position="286"/>
    </location>
</feature>
<keyword evidence="5" id="KW-0614">Plasmid</keyword>
<dbReference type="InterPro" id="IPR002052">
    <property type="entry name" value="DNA_methylase_N6_adenine_CS"/>
</dbReference>
<keyword evidence="2" id="KW-0808">Transferase</keyword>
<geneLocation type="plasmid" evidence="5 6">
    <name>unnamed2</name>
</geneLocation>
<dbReference type="GO" id="GO:0032259">
    <property type="term" value="P:methylation"/>
    <property type="evidence" value="ECO:0007669"/>
    <property type="project" value="UniProtKB-KW"/>
</dbReference>
<feature type="compositionally biased region" description="Basic and acidic residues" evidence="3">
    <location>
        <begin position="327"/>
        <end position="339"/>
    </location>
</feature>
<dbReference type="GO" id="GO:0008168">
    <property type="term" value="F:methyltransferase activity"/>
    <property type="evidence" value="ECO:0007669"/>
    <property type="project" value="UniProtKB-KW"/>
</dbReference>
<dbReference type="OrthoDB" id="6128088at2"/>
<evidence type="ECO:0000313" key="6">
    <source>
        <dbReference type="Proteomes" id="UP000319411"/>
    </source>
</evidence>
<dbReference type="CDD" id="cd02440">
    <property type="entry name" value="AdoMet_MTases"/>
    <property type="match status" value="1"/>
</dbReference>
<dbReference type="EMBL" id="CP032704">
    <property type="protein sequence ID" value="QDY44242.1"/>
    <property type="molecule type" value="Genomic_DNA"/>
</dbReference>